<feature type="domain" description="Beta-ketoacyl-[acyl-carrier-protein] synthase III C-terminal" evidence="3">
    <location>
        <begin position="242"/>
        <end position="331"/>
    </location>
</feature>
<dbReference type="GO" id="GO:0004315">
    <property type="term" value="F:3-oxoacyl-[acyl-carrier-protein] synthase activity"/>
    <property type="evidence" value="ECO:0007669"/>
    <property type="project" value="InterPro"/>
</dbReference>
<sequence>MSSAYGILGFGQALGEAYKVEDEISKYTTNIDKIKSWGYKYFYVAPPEVSQSDLAFQASKEALENSGMNAEDIDYIALAISEVPEHTLWDPACELQHKLGANKAEVQVFNQACTSGLMAFDAIAGKFAIHPEYKNVLIVTANRFCDDHKNRATYNAYLHSDGAVAAVLKRDHHHCKWITTETASDGMYAPILRNEWRVAVTSFVENNHTDHPASSLSEVHEQLMDFYKLVHIRNKLVVKYACQKAGIELSDLKKVIYLHDNENEMNDFAIEFNMPVDQTNANLASQFSHMGASDQLIGLKYYIETGELQNGDYVALIGIGSGMHWVCTLLQV</sequence>
<dbReference type="SUPFAM" id="SSF53901">
    <property type="entry name" value="Thiolase-like"/>
    <property type="match status" value="1"/>
</dbReference>
<dbReference type="InterPro" id="IPR013751">
    <property type="entry name" value="ACP_syn_III_N"/>
</dbReference>
<dbReference type="Gene3D" id="3.40.47.10">
    <property type="match status" value="2"/>
</dbReference>
<comment type="caution">
    <text evidence="5">The sequence shown here is derived from an EMBL/GenBank/DDBJ whole genome shotgun (WGS) entry which is preliminary data.</text>
</comment>
<dbReference type="InterPro" id="IPR013747">
    <property type="entry name" value="ACP_syn_III_C"/>
</dbReference>
<dbReference type="GO" id="GO:0044550">
    <property type="term" value="P:secondary metabolite biosynthetic process"/>
    <property type="evidence" value="ECO:0007669"/>
    <property type="project" value="TreeGrafter"/>
</dbReference>
<dbReference type="Pfam" id="PF08545">
    <property type="entry name" value="ACP_syn_III"/>
    <property type="match status" value="1"/>
</dbReference>
<keyword evidence="2" id="KW-0012">Acyltransferase</keyword>
<dbReference type="Proteomes" id="UP000448943">
    <property type="component" value="Unassembled WGS sequence"/>
</dbReference>
<reference evidence="5 6" key="1">
    <citation type="submission" date="2019-01" db="EMBL/GenBank/DDBJ databases">
        <title>Chengkuizengella sp. nov., isolated from deep-sea sediment of East Pacific Ocean.</title>
        <authorList>
            <person name="Yang J."/>
            <person name="Lai Q."/>
            <person name="Shao Z."/>
        </authorList>
    </citation>
    <scope>NUCLEOTIDE SEQUENCE [LARGE SCALE GENOMIC DNA]</scope>
    <source>
        <strain evidence="5 6">YPA3-1-1</strain>
    </source>
</reference>
<evidence type="ECO:0008006" key="7">
    <source>
        <dbReference type="Google" id="ProtNLM"/>
    </source>
</evidence>
<protein>
    <recommendedName>
        <fullName evidence="7">Beta-ketoacyl-[acyl-carrier-protein] synthase III</fullName>
    </recommendedName>
</protein>
<evidence type="ECO:0000313" key="5">
    <source>
        <dbReference type="EMBL" id="NBI29242.1"/>
    </source>
</evidence>
<proteinExistence type="predicted"/>
<dbReference type="Pfam" id="PF08541">
    <property type="entry name" value="ACP_syn_III_C"/>
    <property type="match status" value="1"/>
</dbReference>
<feature type="domain" description="Beta-ketoacyl-[acyl-carrier-protein] synthase III N-terminal" evidence="4">
    <location>
        <begin position="110"/>
        <end position="186"/>
    </location>
</feature>
<dbReference type="InterPro" id="IPR016039">
    <property type="entry name" value="Thiolase-like"/>
</dbReference>
<keyword evidence="6" id="KW-1185">Reference proteome</keyword>
<evidence type="ECO:0000259" key="4">
    <source>
        <dbReference type="Pfam" id="PF08545"/>
    </source>
</evidence>
<evidence type="ECO:0000259" key="3">
    <source>
        <dbReference type="Pfam" id="PF08541"/>
    </source>
</evidence>
<dbReference type="GO" id="GO:0006633">
    <property type="term" value="P:fatty acid biosynthetic process"/>
    <property type="evidence" value="ECO:0007669"/>
    <property type="project" value="InterPro"/>
</dbReference>
<dbReference type="EMBL" id="SIJB01000023">
    <property type="protein sequence ID" value="NBI29242.1"/>
    <property type="molecule type" value="Genomic_DNA"/>
</dbReference>
<dbReference type="RefSeq" id="WP_160646040.1">
    <property type="nucleotide sequence ID" value="NZ_SIJB01000023.1"/>
</dbReference>
<name>A0A6N9Q375_9BACL</name>
<accession>A0A6N9Q375</accession>
<evidence type="ECO:0000256" key="2">
    <source>
        <dbReference type="ARBA" id="ARBA00023315"/>
    </source>
</evidence>
<evidence type="ECO:0000313" key="6">
    <source>
        <dbReference type="Proteomes" id="UP000448943"/>
    </source>
</evidence>
<dbReference type="OrthoDB" id="1704808at2"/>
<dbReference type="PANTHER" id="PTHR34069:SF2">
    <property type="entry name" value="BETA-KETOACYL-[ACYL-CARRIER-PROTEIN] SYNTHASE III"/>
    <property type="match status" value="1"/>
</dbReference>
<dbReference type="PANTHER" id="PTHR34069">
    <property type="entry name" value="3-OXOACYL-[ACYL-CARRIER-PROTEIN] SYNTHASE 3"/>
    <property type="match status" value="1"/>
</dbReference>
<dbReference type="AlphaFoldDB" id="A0A6N9Q375"/>
<gene>
    <name evidence="5" type="ORF">ERL59_09755</name>
</gene>
<evidence type="ECO:0000256" key="1">
    <source>
        <dbReference type="ARBA" id="ARBA00022679"/>
    </source>
</evidence>
<organism evidence="5 6">
    <name type="scientific">Chengkuizengella marina</name>
    <dbReference type="NCBI Taxonomy" id="2507566"/>
    <lineage>
        <taxon>Bacteria</taxon>
        <taxon>Bacillati</taxon>
        <taxon>Bacillota</taxon>
        <taxon>Bacilli</taxon>
        <taxon>Bacillales</taxon>
        <taxon>Paenibacillaceae</taxon>
        <taxon>Chengkuizengella</taxon>
    </lineage>
</organism>
<keyword evidence="1" id="KW-0808">Transferase</keyword>